<feature type="compositionally biased region" description="Basic and acidic residues" evidence="6">
    <location>
        <begin position="231"/>
        <end position="251"/>
    </location>
</feature>
<feature type="transmembrane region" description="Helical" evidence="7">
    <location>
        <begin position="639"/>
        <end position="659"/>
    </location>
</feature>
<dbReference type="GO" id="GO:0006817">
    <property type="term" value="P:phosphate ion transport"/>
    <property type="evidence" value="ECO:0007669"/>
    <property type="project" value="TreeGrafter"/>
</dbReference>
<dbReference type="VEuPathDB" id="CryptoDB:Vbra_12840"/>
<dbReference type="AlphaFoldDB" id="A0A0G4ESB7"/>
<evidence type="ECO:0000256" key="6">
    <source>
        <dbReference type="SAM" id="MobiDB-lite"/>
    </source>
</evidence>
<evidence type="ECO:0000256" key="4">
    <source>
        <dbReference type="ARBA" id="ARBA00022989"/>
    </source>
</evidence>
<feature type="domain" description="EXS" evidence="8">
    <location>
        <begin position="566"/>
        <end position="768"/>
    </location>
</feature>
<feature type="transmembrane region" description="Helical" evidence="7">
    <location>
        <begin position="479"/>
        <end position="496"/>
    </location>
</feature>
<feature type="region of interest" description="Disordered" evidence="6">
    <location>
        <begin position="114"/>
        <end position="251"/>
    </location>
</feature>
<dbReference type="OMA" id="NPYTWLF"/>
<keyword evidence="5 7" id="KW-0472">Membrane</keyword>
<dbReference type="FunCoup" id="A0A0G4ESB7">
    <property type="interactions" value="20"/>
</dbReference>
<dbReference type="InterPro" id="IPR004331">
    <property type="entry name" value="SPX_dom"/>
</dbReference>
<evidence type="ECO:0000313" key="10">
    <source>
        <dbReference type="EMBL" id="CEM00571.1"/>
    </source>
</evidence>
<evidence type="ECO:0000256" key="3">
    <source>
        <dbReference type="ARBA" id="ARBA00022692"/>
    </source>
</evidence>
<feature type="compositionally biased region" description="Pro residues" evidence="6">
    <location>
        <begin position="122"/>
        <end position="139"/>
    </location>
</feature>
<dbReference type="STRING" id="1169540.A0A0G4ESB7"/>
<evidence type="ECO:0000256" key="7">
    <source>
        <dbReference type="SAM" id="Phobius"/>
    </source>
</evidence>
<evidence type="ECO:0000313" key="11">
    <source>
        <dbReference type="Proteomes" id="UP000041254"/>
    </source>
</evidence>
<evidence type="ECO:0008006" key="12">
    <source>
        <dbReference type="Google" id="ProtNLM"/>
    </source>
</evidence>
<evidence type="ECO:0000256" key="1">
    <source>
        <dbReference type="ARBA" id="ARBA00004141"/>
    </source>
</evidence>
<feature type="transmembrane region" description="Helical" evidence="7">
    <location>
        <begin position="610"/>
        <end position="627"/>
    </location>
</feature>
<dbReference type="PROSITE" id="PS51382">
    <property type="entry name" value="SPX"/>
    <property type="match status" value="1"/>
</dbReference>
<keyword evidence="11" id="KW-1185">Reference proteome</keyword>
<feature type="domain" description="SPX" evidence="9">
    <location>
        <begin position="1"/>
        <end position="307"/>
    </location>
</feature>
<dbReference type="PANTHER" id="PTHR10783:SF103">
    <property type="entry name" value="SOLUTE CARRIER FAMILY 53 MEMBER 1"/>
    <property type="match status" value="1"/>
</dbReference>
<sequence>MKFGKQLTHYAVPEWANEYINYNELKKLLPGDERRASVASQEGAPAEQPLLGEADQEKLRMFDIACERELAKVNRFFENECNLLEQRIEHIEAAIRENLGEELRKKSADAAAAAASAAASPPTVPLPPPAPARPSPLPIIPSSSQAEEPLSPTPQQAPLPHGLHTGGVSSPSIAIHGPREPQPPDTADSSPNHATAAGAGAGGASEASLHLSASFGGPSHVRQVSRGESFSSKDKGEKDKEKKEKKEKKDEKWRRMYRGRIQRVLCNMYTASELLEQYSSLNYMGFYKIWKKRDKLCGVERLAEDIMRVREQPFKKLDRVHRLQKKCSDLYRLITDDKTSDHFKIQQEMLKELSKHVPGQDRLFFFLGACMVLLLDIVVMCYMEPTNPDYTLDEVLANFPIFRMVLSIILVNWGIGACMHLLEHYRVNYRFMLDIDPKCQVAPSHFFLVAAIQTTSWIVIFGCYLADLKFLNFGPHNLYFLYPVVLIAVQVAIAFLPSDTFRRKYRWEIVECVGYCFYAAVWPFVTVTFVQNIVGDVLTSMAKPLADLEYTVCYYSTGLYHRETVTCSGVDFWLKPLIVATPYYIRLMQCISRFLEADDAKRRTAHAANTGKYCAGILVVICTSIPWHEYGLSIYVSRLVWVFTYIFATIYMFFWDVYMDWGLAFDPDNYLRPQRMYPPWLYYSISLVNLFGRLSWAMNLMPIEILDNERLNSNLITLWVSTMEILRRTLWALIRLENEHLTNSSRYRAMLWVPPLLGAESGHVTEVLEGNPIKSIGGGKKGKDKDKDQRKISMPRIATMG</sequence>
<dbReference type="Pfam" id="PF03105">
    <property type="entry name" value="SPX"/>
    <property type="match status" value="2"/>
</dbReference>
<evidence type="ECO:0000256" key="5">
    <source>
        <dbReference type="ARBA" id="ARBA00023136"/>
    </source>
</evidence>
<accession>A0A0G4ESB7</accession>
<reference evidence="10 11" key="1">
    <citation type="submission" date="2014-11" db="EMBL/GenBank/DDBJ databases">
        <authorList>
            <person name="Zhu J."/>
            <person name="Qi W."/>
            <person name="Song R."/>
        </authorList>
    </citation>
    <scope>NUCLEOTIDE SEQUENCE [LARGE SCALE GENOMIC DNA]</scope>
</reference>
<proteinExistence type="inferred from homology"/>
<dbReference type="Pfam" id="PF03124">
    <property type="entry name" value="EXS"/>
    <property type="match status" value="1"/>
</dbReference>
<feature type="region of interest" description="Disordered" evidence="6">
    <location>
        <begin position="775"/>
        <end position="801"/>
    </location>
</feature>
<feature type="compositionally biased region" description="Basic and acidic residues" evidence="6">
    <location>
        <begin position="781"/>
        <end position="791"/>
    </location>
</feature>
<dbReference type="InParanoid" id="A0A0G4ESB7"/>
<feature type="transmembrane region" description="Helical" evidence="7">
    <location>
        <begin position="446"/>
        <end position="467"/>
    </location>
</feature>
<dbReference type="EMBL" id="CDMY01000295">
    <property type="protein sequence ID" value="CEM00571.1"/>
    <property type="molecule type" value="Genomic_DNA"/>
</dbReference>
<organism evidence="10 11">
    <name type="scientific">Vitrella brassicaformis (strain CCMP3155)</name>
    <dbReference type="NCBI Taxonomy" id="1169540"/>
    <lineage>
        <taxon>Eukaryota</taxon>
        <taxon>Sar</taxon>
        <taxon>Alveolata</taxon>
        <taxon>Colpodellida</taxon>
        <taxon>Vitrellaceae</taxon>
        <taxon>Vitrella</taxon>
    </lineage>
</organism>
<feature type="transmembrane region" description="Helical" evidence="7">
    <location>
        <begin position="405"/>
        <end position="425"/>
    </location>
</feature>
<feature type="transmembrane region" description="Helical" evidence="7">
    <location>
        <begin position="680"/>
        <end position="698"/>
    </location>
</feature>
<keyword evidence="3 7" id="KW-0812">Transmembrane</keyword>
<evidence type="ECO:0000259" key="8">
    <source>
        <dbReference type="PROSITE" id="PS51380"/>
    </source>
</evidence>
<dbReference type="PANTHER" id="PTHR10783">
    <property type="entry name" value="XENOTROPIC AND POLYTROPIC RETROVIRUS RECEPTOR 1-RELATED"/>
    <property type="match status" value="1"/>
</dbReference>
<dbReference type="GO" id="GO:0000822">
    <property type="term" value="F:inositol hexakisphosphate binding"/>
    <property type="evidence" value="ECO:0007669"/>
    <property type="project" value="TreeGrafter"/>
</dbReference>
<dbReference type="OrthoDB" id="9970435at2759"/>
<comment type="similarity">
    <text evidence="2">Belongs to the SYG1 (TC 2.A.94) family.</text>
</comment>
<dbReference type="GO" id="GO:0005794">
    <property type="term" value="C:Golgi apparatus"/>
    <property type="evidence" value="ECO:0007669"/>
    <property type="project" value="TreeGrafter"/>
</dbReference>
<comment type="subcellular location">
    <subcellularLocation>
        <location evidence="1">Membrane</location>
        <topology evidence="1">Multi-pass membrane protein</topology>
    </subcellularLocation>
</comment>
<dbReference type="Proteomes" id="UP000041254">
    <property type="component" value="Unassembled WGS sequence"/>
</dbReference>
<evidence type="ECO:0000256" key="2">
    <source>
        <dbReference type="ARBA" id="ARBA00009665"/>
    </source>
</evidence>
<protein>
    <recommendedName>
        <fullName evidence="12">SPX domain-containing protein</fullName>
    </recommendedName>
</protein>
<dbReference type="InterPro" id="IPR004342">
    <property type="entry name" value="EXS_C"/>
</dbReference>
<name>A0A0G4ESB7_VITBC</name>
<dbReference type="CDD" id="cd14447">
    <property type="entry name" value="SPX"/>
    <property type="match status" value="1"/>
</dbReference>
<dbReference type="PROSITE" id="PS51380">
    <property type="entry name" value="EXS"/>
    <property type="match status" value="1"/>
</dbReference>
<feature type="transmembrane region" description="Helical" evidence="7">
    <location>
        <begin position="363"/>
        <end position="385"/>
    </location>
</feature>
<dbReference type="GO" id="GO:0005886">
    <property type="term" value="C:plasma membrane"/>
    <property type="evidence" value="ECO:0007669"/>
    <property type="project" value="TreeGrafter"/>
</dbReference>
<evidence type="ECO:0000259" key="9">
    <source>
        <dbReference type="PROSITE" id="PS51382"/>
    </source>
</evidence>
<dbReference type="GO" id="GO:0016036">
    <property type="term" value="P:cellular response to phosphate starvation"/>
    <property type="evidence" value="ECO:0007669"/>
    <property type="project" value="TreeGrafter"/>
</dbReference>
<feature type="compositionally biased region" description="Low complexity" evidence="6">
    <location>
        <begin position="193"/>
        <end position="214"/>
    </location>
</feature>
<keyword evidence="4 7" id="KW-1133">Transmembrane helix</keyword>
<dbReference type="PhylomeDB" id="A0A0G4ESB7"/>
<gene>
    <name evidence="10" type="ORF">Vbra_12840</name>
</gene>